<evidence type="ECO:0000313" key="2">
    <source>
        <dbReference type="EMBL" id="KYO45943.1"/>
    </source>
</evidence>
<protein>
    <submittedName>
        <fullName evidence="2">Uncharacterized protein</fullName>
    </submittedName>
</protein>
<organism evidence="2 3">
    <name type="scientific">Alligator mississippiensis</name>
    <name type="common">American alligator</name>
    <dbReference type="NCBI Taxonomy" id="8496"/>
    <lineage>
        <taxon>Eukaryota</taxon>
        <taxon>Metazoa</taxon>
        <taxon>Chordata</taxon>
        <taxon>Craniata</taxon>
        <taxon>Vertebrata</taxon>
        <taxon>Euteleostomi</taxon>
        <taxon>Archelosauria</taxon>
        <taxon>Archosauria</taxon>
        <taxon>Crocodylia</taxon>
        <taxon>Alligatoridae</taxon>
        <taxon>Alligatorinae</taxon>
        <taxon>Alligator</taxon>
    </lineage>
</organism>
<feature type="compositionally biased region" description="Acidic residues" evidence="1">
    <location>
        <begin position="15"/>
        <end position="25"/>
    </location>
</feature>
<proteinExistence type="predicted"/>
<reference evidence="2 3" key="1">
    <citation type="journal article" date="2012" name="Genome Biol.">
        <title>Sequencing three crocodilian genomes to illuminate the evolution of archosaurs and amniotes.</title>
        <authorList>
            <person name="St John J.A."/>
            <person name="Braun E.L."/>
            <person name="Isberg S.R."/>
            <person name="Miles L.G."/>
            <person name="Chong A.Y."/>
            <person name="Gongora J."/>
            <person name="Dalzell P."/>
            <person name="Moran C."/>
            <person name="Bed'hom B."/>
            <person name="Abzhanov A."/>
            <person name="Burgess S.C."/>
            <person name="Cooksey A.M."/>
            <person name="Castoe T.A."/>
            <person name="Crawford N.G."/>
            <person name="Densmore L.D."/>
            <person name="Drew J.C."/>
            <person name="Edwards S.V."/>
            <person name="Faircloth B.C."/>
            <person name="Fujita M.K."/>
            <person name="Greenwold M.J."/>
            <person name="Hoffmann F.G."/>
            <person name="Howard J.M."/>
            <person name="Iguchi T."/>
            <person name="Janes D.E."/>
            <person name="Khan S.Y."/>
            <person name="Kohno S."/>
            <person name="de Koning A.J."/>
            <person name="Lance S.L."/>
            <person name="McCarthy F.M."/>
            <person name="McCormack J.E."/>
            <person name="Merchant M.E."/>
            <person name="Peterson D.G."/>
            <person name="Pollock D.D."/>
            <person name="Pourmand N."/>
            <person name="Raney B.J."/>
            <person name="Roessler K.A."/>
            <person name="Sanford J.R."/>
            <person name="Sawyer R.H."/>
            <person name="Schmidt C.J."/>
            <person name="Triplett E.W."/>
            <person name="Tuberville T.D."/>
            <person name="Venegas-Anaya M."/>
            <person name="Howard J.T."/>
            <person name="Jarvis E.D."/>
            <person name="Guillette L.J.Jr."/>
            <person name="Glenn T.C."/>
            <person name="Green R.E."/>
            <person name="Ray D.A."/>
        </authorList>
    </citation>
    <scope>NUCLEOTIDE SEQUENCE [LARGE SCALE GENOMIC DNA]</scope>
    <source>
        <strain evidence="2">KSC_2009_1</strain>
    </source>
</reference>
<sequence length="134" mass="13850">MSKGKRGKLGPSDEEKVEDVADDETGDSWSIAPFLYQLGKGGVTEDAGIMDTALPASEDVYGVAPMVHDALQDDREVALMIDECSSALVLAEDGDVCAIHGSHAFGGAHKAETTGGMAPGLTLKGSQSHFTGSL</sequence>
<keyword evidence="3" id="KW-1185">Reference proteome</keyword>
<comment type="caution">
    <text evidence="2">The sequence shown here is derived from an EMBL/GenBank/DDBJ whole genome shotgun (WGS) entry which is preliminary data.</text>
</comment>
<evidence type="ECO:0000256" key="1">
    <source>
        <dbReference type="SAM" id="MobiDB-lite"/>
    </source>
</evidence>
<dbReference type="AlphaFoldDB" id="A0A151PA82"/>
<evidence type="ECO:0000313" key="3">
    <source>
        <dbReference type="Proteomes" id="UP000050525"/>
    </source>
</evidence>
<dbReference type="Proteomes" id="UP000050525">
    <property type="component" value="Unassembled WGS sequence"/>
</dbReference>
<name>A0A151PA82_ALLMI</name>
<accession>A0A151PA82</accession>
<gene>
    <name evidence="2" type="ORF">Y1Q_0021552</name>
</gene>
<feature type="region of interest" description="Disordered" evidence="1">
    <location>
        <begin position="1"/>
        <end position="25"/>
    </location>
</feature>
<dbReference type="EMBL" id="AKHW03000533">
    <property type="protein sequence ID" value="KYO45943.1"/>
    <property type="molecule type" value="Genomic_DNA"/>
</dbReference>